<dbReference type="OrthoDB" id="4554736at2"/>
<organism evidence="2 3">
    <name type="scientific">Kutzneria buriramensis</name>
    <dbReference type="NCBI Taxonomy" id="1045776"/>
    <lineage>
        <taxon>Bacteria</taxon>
        <taxon>Bacillati</taxon>
        <taxon>Actinomycetota</taxon>
        <taxon>Actinomycetes</taxon>
        <taxon>Pseudonocardiales</taxon>
        <taxon>Pseudonocardiaceae</taxon>
        <taxon>Kutzneria</taxon>
    </lineage>
</organism>
<dbReference type="EMBL" id="QUNO01000001">
    <property type="protein sequence ID" value="REH55856.1"/>
    <property type="molecule type" value="Genomic_DNA"/>
</dbReference>
<evidence type="ECO:0008006" key="4">
    <source>
        <dbReference type="Google" id="ProtNLM"/>
    </source>
</evidence>
<accession>A0A3E0IBC6</accession>
<sequence>MGRWLPALLGVLLLVTACGAGPTHAQPPPSSYVPPVDCGLVTGPAGKRDVVSPALPAGTADCGEVLNVLYDYYRDAPHKAQGTARRLVVNGWTCEADLDDRNASQVGCDKNGVAFLTQTQRA</sequence>
<evidence type="ECO:0000313" key="3">
    <source>
        <dbReference type="Proteomes" id="UP000256269"/>
    </source>
</evidence>
<reference evidence="2 3" key="1">
    <citation type="submission" date="2018-08" db="EMBL/GenBank/DDBJ databases">
        <title>Genomic Encyclopedia of Archaeal and Bacterial Type Strains, Phase II (KMG-II): from individual species to whole genera.</title>
        <authorList>
            <person name="Goeker M."/>
        </authorList>
    </citation>
    <scope>NUCLEOTIDE SEQUENCE [LARGE SCALE GENOMIC DNA]</scope>
    <source>
        <strain evidence="2 3">DSM 45791</strain>
    </source>
</reference>
<keyword evidence="3" id="KW-1185">Reference proteome</keyword>
<name>A0A3E0IBC6_9PSEU</name>
<keyword evidence="1" id="KW-0732">Signal</keyword>
<feature type="signal peptide" evidence="1">
    <location>
        <begin position="1"/>
        <end position="25"/>
    </location>
</feature>
<proteinExistence type="predicted"/>
<dbReference type="RefSeq" id="WP_116172691.1">
    <property type="nucleotide sequence ID" value="NZ_CP144375.1"/>
</dbReference>
<evidence type="ECO:0000313" key="2">
    <source>
        <dbReference type="EMBL" id="REH55856.1"/>
    </source>
</evidence>
<dbReference type="PROSITE" id="PS51257">
    <property type="entry name" value="PROKAR_LIPOPROTEIN"/>
    <property type="match status" value="1"/>
</dbReference>
<dbReference type="Proteomes" id="UP000256269">
    <property type="component" value="Unassembled WGS sequence"/>
</dbReference>
<protein>
    <recommendedName>
        <fullName evidence="4">Subtilisin inhibitor-like</fullName>
    </recommendedName>
</protein>
<comment type="caution">
    <text evidence="2">The sequence shown here is derived from an EMBL/GenBank/DDBJ whole genome shotgun (WGS) entry which is preliminary data.</text>
</comment>
<evidence type="ECO:0000256" key="1">
    <source>
        <dbReference type="SAM" id="SignalP"/>
    </source>
</evidence>
<gene>
    <name evidence="2" type="ORF">BCF44_101882</name>
</gene>
<dbReference type="AlphaFoldDB" id="A0A3E0IBC6"/>
<feature type="chain" id="PRO_5017706262" description="Subtilisin inhibitor-like" evidence="1">
    <location>
        <begin position="26"/>
        <end position="122"/>
    </location>
</feature>